<dbReference type="OrthoDB" id="255848at2"/>
<dbReference type="NCBIfam" id="TIGR02532">
    <property type="entry name" value="IV_pilin_GFxxxE"/>
    <property type="match status" value="1"/>
</dbReference>
<dbReference type="Pfam" id="PF07963">
    <property type="entry name" value="N_methyl"/>
    <property type="match status" value="1"/>
</dbReference>
<dbReference type="PANTHER" id="PTHR30093:SF2">
    <property type="entry name" value="TYPE II SECRETION SYSTEM PROTEIN H"/>
    <property type="match status" value="1"/>
</dbReference>
<dbReference type="EMBL" id="CP042997">
    <property type="protein sequence ID" value="QEH37023.1"/>
    <property type="molecule type" value="Genomic_DNA"/>
</dbReference>
<gene>
    <name evidence="3" type="primary">epsG_2</name>
    <name evidence="3" type="ORF">OJF2_56080</name>
</gene>
<dbReference type="InterPro" id="IPR011453">
    <property type="entry name" value="DUF1559"/>
</dbReference>
<dbReference type="SUPFAM" id="SSF54523">
    <property type="entry name" value="Pili subunits"/>
    <property type="match status" value="1"/>
</dbReference>
<proteinExistence type="predicted"/>
<dbReference type="Gene3D" id="3.30.700.10">
    <property type="entry name" value="Glycoprotein, Type 4 Pilin"/>
    <property type="match status" value="1"/>
</dbReference>
<dbReference type="Proteomes" id="UP000324233">
    <property type="component" value="Chromosome"/>
</dbReference>
<dbReference type="InterPro" id="IPR027558">
    <property type="entry name" value="Pre_pil_HX9DG_C"/>
</dbReference>
<keyword evidence="4" id="KW-1185">Reference proteome</keyword>
<feature type="region of interest" description="Disordered" evidence="1">
    <location>
        <begin position="213"/>
        <end position="238"/>
    </location>
</feature>
<sequence>MTRGLKRTPRRSGFTLIELLVVIAIIAVLIALLLPAVQSAREAARRAQCVNNLMQLGLALQNYESAHECLPPGVVAASGPVLDVPKGYGFGWMAQILPYFEQRNVYNHLNFRADLYEAINVTSRTHLIRSFLCPSDNGPSRDKNRVAMTSYAGVHHDVEAPIAADNRGVLFLNSRVAYEDISDGSSSTIFVGEKLNDGLDLGWASGTRSSLRNTGLSVNRTPGSGANARRPASDSDDAEDLAKVGRPEFVGGFGSRHPGGSNFAFGDGSIRFIKSSISPGVYRHLANRSDGEVVDSDTY</sequence>
<evidence type="ECO:0000256" key="1">
    <source>
        <dbReference type="SAM" id="MobiDB-lite"/>
    </source>
</evidence>
<accession>A0A5B9W924</accession>
<dbReference type="Pfam" id="PF07596">
    <property type="entry name" value="SBP_bac_10"/>
    <property type="match status" value="1"/>
</dbReference>
<name>A0A5B9W924_9BACT</name>
<dbReference type="InterPro" id="IPR045584">
    <property type="entry name" value="Pilin-like"/>
</dbReference>
<feature type="domain" description="DUF1559" evidence="2">
    <location>
        <begin position="38"/>
        <end position="279"/>
    </location>
</feature>
<feature type="compositionally biased region" description="Polar residues" evidence="1">
    <location>
        <begin position="213"/>
        <end position="224"/>
    </location>
</feature>
<organism evidence="3 4">
    <name type="scientific">Aquisphaera giovannonii</name>
    <dbReference type="NCBI Taxonomy" id="406548"/>
    <lineage>
        <taxon>Bacteria</taxon>
        <taxon>Pseudomonadati</taxon>
        <taxon>Planctomycetota</taxon>
        <taxon>Planctomycetia</taxon>
        <taxon>Isosphaerales</taxon>
        <taxon>Isosphaeraceae</taxon>
        <taxon>Aquisphaera</taxon>
    </lineage>
</organism>
<dbReference type="InterPro" id="IPR012902">
    <property type="entry name" value="N_methyl_site"/>
</dbReference>
<evidence type="ECO:0000313" key="4">
    <source>
        <dbReference type="Proteomes" id="UP000324233"/>
    </source>
</evidence>
<dbReference type="PANTHER" id="PTHR30093">
    <property type="entry name" value="GENERAL SECRETION PATHWAY PROTEIN G"/>
    <property type="match status" value="1"/>
</dbReference>
<protein>
    <submittedName>
        <fullName evidence="3">Type II secretion system protein G</fullName>
    </submittedName>
</protein>
<dbReference type="KEGG" id="agv:OJF2_56080"/>
<evidence type="ECO:0000313" key="3">
    <source>
        <dbReference type="EMBL" id="QEH37023.1"/>
    </source>
</evidence>
<evidence type="ECO:0000259" key="2">
    <source>
        <dbReference type="Pfam" id="PF07596"/>
    </source>
</evidence>
<dbReference type="RefSeq" id="WP_148596638.1">
    <property type="nucleotide sequence ID" value="NZ_CP042997.1"/>
</dbReference>
<reference evidence="3 4" key="1">
    <citation type="submission" date="2019-08" db="EMBL/GenBank/DDBJ databases">
        <title>Deep-cultivation of Planctomycetes and their phenomic and genomic characterization uncovers novel biology.</title>
        <authorList>
            <person name="Wiegand S."/>
            <person name="Jogler M."/>
            <person name="Boedeker C."/>
            <person name="Pinto D."/>
            <person name="Vollmers J."/>
            <person name="Rivas-Marin E."/>
            <person name="Kohn T."/>
            <person name="Peeters S.H."/>
            <person name="Heuer A."/>
            <person name="Rast P."/>
            <person name="Oberbeckmann S."/>
            <person name="Bunk B."/>
            <person name="Jeske O."/>
            <person name="Meyerdierks A."/>
            <person name="Storesund J.E."/>
            <person name="Kallscheuer N."/>
            <person name="Luecker S."/>
            <person name="Lage O.M."/>
            <person name="Pohl T."/>
            <person name="Merkel B.J."/>
            <person name="Hornburger P."/>
            <person name="Mueller R.-W."/>
            <person name="Bruemmer F."/>
            <person name="Labrenz M."/>
            <person name="Spormann A.M."/>
            <person name="Op den Camp H."/>
            <person name="Overmann J."/>
            <person name="Amann R."/>
            <person name="Jetten M.S.M."/>
            <person name="Mascher T."/>
            <person name="Medema M.H."/>
            <person name="Devos D.P."/>
            <person name="Kaster A.-K."/>
            <person name="Ovreas L."/>
            <person name="Rohde M."/>
            <person name="Galperin M.Y."/>
            <person name="Jogler C."/>
        </authorList>
    </citation>
    <scope>NUCLEOTIDE SEQUENCE [LARGE SCALE GENOMIC DNA]</scope>
    <source>
        <strain evidence="3 4">OJF2</strain>
    </source>
</reference>
<dbReference type="NCBIfam" id="TIGR04294">
    <property type="entry name" value="pre_pil_HX9DG"/>
    <property type="match status" value="1"/>
</dbReference>
<dbReference type="AlphaFoldDB" id="A0A5B9W924"/>
<dbReference type="PROSITE" id="PS00409">
    <property type="entry name" value="PROKAR_NTER_METHYL"/>
    <property type="match status" value="1"/>
</dbReference>